<organism evidence="9 10">
    <name type="scientific">Jiangella anatolica</name>
    <dbReference type="NCBI Taxonomy" id="2670374"/>
    <lineage>
        <taxon>Bacteria</taxon>
        <taxon>Bacillati</taxon>
        <taxon>Actinomycetota</taxon>
        <taxon>Actinomycetes</taxon>
        <taxon>Jiangellales</taxon>
        <taxon>Jiangellaceae</taxon>
        <taxon>Jiangella</taxon>
    </lineage>
</organism>
<feature type="region of interest" description="Disordered" evidence="6">
    <location>
        <begin position="439"/>
        <end position="493"/>
    </location>
</feature>
<reference evidence="9 10" key="1">
    <citation type="submission" date="2018-01" db="EMBL/GenBank/DDBJ databases">
        <title>Draft genome sequence of Jiangella sp. GTF31.</title>
        <authorList>
            <person name="Sahin N."/>
            <person name="Ay H."/>
            <person name="Saygin H."/>
        </authorList>
    </citation>
    <scope>NUCLEOTIDE SEQUENCE [LARGE SCALE GENOMIC DNA]</scope>
    <source>
        <strain evidence="9 10">GTF31</strain>
    </source>
</reference>
<dbReference type="Gene3D" id="1.10.443.10">
    <property type="entry name" value="Intergrase catalytic core"/>
    <property type="match status" value="1"/>
</dbReference>
<comment type="caution">
    <text evidence="9">The sequence shown here is derived from an EMBL/GenBank/DDBJ whole genome shotgun (WGS) entry which is preliminary data.</text>
</comment>
<evidence type="ECO:0000256" key="2">
    <source>
        <dbReference type="ARBA" id="ARBA00022908"/>
    </source>
</evidence>
<dbReference type="PANTHER" id="PTHR30629:SF2">
    <property type="entry name" value="PROPHAGE INTEGRASE INTS-RELATED"/>
    <property type="match status" value="1"/>
</dbReference>
<keyword evidence="3 5" id="KW-0238">DNA-binding</keyword>
<dbReference type="EMBL" id="POTW01000090">
    <property type="protein sequence ID" value="PZF80380.1"/>
    <property type="molecule type" value="Genomic_DNA"/>
</dbReference>
<comment type="similarity">
    <text evidence="1">Belongs to the 'phage' integrase family.</text>
</comment>
<dbReference type="GO" id="GO:0003677">
    <property type="term" value="F:DNA binding"/>
    <property type="evidence" value="ECO:0007669"/>
    <property type="project" value="UniProtKB-UniRule"/>
</dbReference>
<keyword evidence="4" id="KW-0233">DNA recombination</keyword>
<proteinExistence type="inferred from homology"/>
<feature type="domain" description="Tyr recombinase" evidence="7">
    <location>
        <begin position="178"/>
        <end position="407"/>
    </location>
</feature>
<dbReference type="InterPro" id="IPR011010">
    <property type="entry name" value="DNA_brk_join_enz"/>
</dbReference>
<dbReference type="InterPro" id="IPR013762">
    <property type="entry name" value="Integrase-like_cat_sf"/>
</dbReference>
<dbReference type="AlphaFoldDB" id="A0A2W2B5Q5"/>
<keyword evidence="10" id="KW-1185">Reference proteome</keyword>
<dbReference type="InterPro" id="IPR004107">
    <property type="entry name" value="Integrase_SAM-like_N"/>
</dbReference>
<dbReference type="Proteomes" id="UP000248764">
    <property type="component" value="Unassembled WGS sequence"/>
</dbReference>
<dbReference type="GO" id="GO:0015074">
    <property type="term" value="P:DNA integration"/>
    <property type="evidence" value="ECO:0007669"/>
    <property type="project" value="UniProtKB-KW"/>
</dbReference>
<accession>A0A2W2B5Q5</accession>
<protein>
    <submittedName>
        <fullName evidence="9">LacI family transcriptional regulator</fullName>
    </submittedName>
</protein>
<dbReference type="PROSITE" id="PS51898">
    <property type="entry name" value="TYR_RECOMBINASE"/>
    <property type="match status" value="1"/>
</dbReference>
<feature type="region of interest" description="Disordered" evidence="6">
    <location>
        <begin position="153"/>
        <end position="178"/>
    </location>
</feature>
<dbReference type="PROSITE" id="PS51900">
    <property type="entry name" value="CB"/>
    <property type="match status" value="1"/>
</dbReference>
<dbReference type="InterPro" id="IPR050808">
    <property type="entry name" value="Phage_Integrase"/>
</dbReference>
<dbReference type="PANTHER" id="PTHR30629">
    <property type="entry name" value="PROPHAGE INTEGRASE"/>
    <property type="match status" value="1"/>
</dbReference>
<feature type="compositionally biased region" description="Basic residues" evidence="6">
    <location>
        <begin position="156"/>
        <end position="169"/>
    </location>
</feature>
<evidence type="ECO:0000313" key="10">
    <source>
        <dbReference type="Proteomes" id="UP000248764"/>
    </source>
</evidence>
<dbReference type="InterPro" id="IPR044068">
    <property type="entry name" value="CB"/>
</dbReference>
<feature type="domain" description="Core-binding (CB)" evidence="8">
    <location>
        <begin position="64"/>
        <end position="144"/>
    </location>
</feature>
<dbReference type="GO" id="GO:0006310">
    <property type="term" value="P:DNA recombination"/>
    <property type="evidence" value="ECO:0007669"/>
    <property type="project" value="UniProtKB-KW"/>
</dbReference>
<evidence type="ECO:0000259" key="7">
    <source>
        <dbReference type="PROSITE" id="PS51898"/>
    </source>
</evidence>
<evidence type="ECO:0000256" key="6">
    <source>
        <dbReference type="SAM" id="MobiDB-lite"/>
    </source>
</evidence>
<dbReference type="Pfam" id="PF14659">
    <property type="entry name" value="Phage_int_SAM_3"/>
    <property type="match status" value="1"/>
</dbReference>
<feature type="compositionally biased region" description="Basic residues" evidence="6">
    <location>
        <begin position="460"/>
        <end position="475"/>
    </location>
</feature>
<evidence type="ECO:0000256" key="4">
    <source>
        <dbReference type="ARBA" id="ARBA00023172"/>
    </source>
</evidence>
<evidence type="ECO:0000313" key="9">
    <source>
        <dbReference type="EMBL" id="PZF80380.1"/>
    </source>
</evidence>
<evidence type="ECO:0000256" key="5">
    <source>
        <dbReference type="PROSITE-ProRule" id="PRU01248"/>
    </source>
</evidence>
<evidence type="ECO:0000256" key="3">
    <source>
        <dbReference type="ARBA" id="ARBA00023125"/>
    </source>
</evidence>
<gene>
    <name evidence="9" type="ORF">C1I92_26440</name>
</gene>
<sequence>MGYAEKRDGYYAGRYSAGGGSWLSVKNDAGETIRFRTKREAVTAANEEEAKRRQGRRVRDRGPITFGDWANTWYQGLDLAQSTMQNYRHHLEEHLLPAFENELLTDITTGMIGEWERAERAAGYLPSSIRTWRTTLSTILGDAAAEDLIDANPAARSRRRGRRTGRQQRRGPEKATTSPLGALLIAERAALLSGRDDEFAAIQLMYWTGLRWGELVGLEATFARPGSLRVEWQLWEDDTGRFHRLPPKDDSYRDIDLPEWLTTLVNDHLAHNAAQPCPCHGNRYLFSGQRSIHPRRSSFSDWIFDPATTGWFPPRGRQLPRRPVSIAAEPWPGAVQRGRGNAERATACWLPIAPDLTPHGLRHSHKTLMVEHRVPEILSHERLGHQLEGIGGVYSHITANMRHDLLELLTSEWHAALAARHAMHPSSPVTALDDLLQSQAGRTPTSRTATLGERQTDRLKSRRPAQSRGIRHTMSHRMNPPTEPGSGPDSPGL</sequence>
<name>A0A2W2B5Q5_9ACTN</name>
<dbReference type="RefSeq" id="WP_111257622.1">
    <property type="nucleotide sequence ID" value="NZ_POTW01000090.1"/>
</dbReference>
<dbReference type="InterPro" id="IPR010998">
    <property type="entry name" value="Integrase_recombinase_N"/>
</dbReference>
<feature type="compositionally biased region" description="Polar residues" evidence="6">
    <location>
        <begin position="439"/>
        <end position="449"/>
    </location>
</feature>
<evidence type="ECO:0000256" key="1">
    <source>
        <dbReference type="ARBA" id="ARBA00008857"/>
    </source>
</evidence>
<evidence type="ECO:0000259" key="8">
    <source>
        <dbReference type="PROSITE" id="PS51900"/>
    </source>
</evidence>
<keyword evidence="2" id="KW-0229">DNA integration</keyword>
<dbReference type="InterPro" id="IPR002104">
    <property type="entry name" value="Integrase_catalytic"/>
</dbReference>
<dbReference type="SUPFAM" id="SSF56349">
    <property type="entry name" value="DNA breaking-rejoining enzymes"/>
    <property type="match status" value="1"/>
</dbReference>
<dbReference type="Gene3D" id="1.10.150.130">
    <property type="match status" value="1"/>
</dbReference>